<dbReference type="EMBL" id="BAABIP010000022">
    <property type="protein sequence ID" value="GAA4777023.1"/>
    <property type="molecule type" value="Genomic_DNA"/>
</dbReference>
<dbReference type="Pfam" id="PF07661">
    <property type="entry name" value="MORN_2"/>
    <property type="match status" value="3"/>
</dbReference>
<reference evidence="2" key="1">
    <citation type="journal article" date="2019" name="Int. J. Syst. Evol. Microbiol.">
        <title>The Global Catalogue of Microorganisms (GCM) 10K type strain sequencing project: providing services to taxonomists for standard genome sequencing and annotation.</title>
        <authorList>
            <consortium name="The Broad Institute Genomics Platform"/>
            <consortium name="The Broad Institute Genome Sequencing Center for Infectious Disease"/>
            <person name="Wu L."/>
            <person name="Ma J."/>
        </authorList>
    </citation>
    <scope>NUCLEOTIDE SEQUENCE [LARGE SCALE GENOMIC DNA]</scope>
    <source>
        <strain evidence="2">JCM 18198</strain>
    </source>
</reference>
<accession>A0ABP9AA83</accession>
<proteinExistence type="predicted"/>
<dbReference type="Gene3D" id="2.20.110.10">
    <property type="entry name" value="Histone H3 K4-specific methyltransferase SET7/9 N-terminal domain"/>
    <property type="match status" value="1"/>
</dbReference>
<dbReference type="Gene3D" id="3.90.930.1">
    <property type="match status" value="1"/>
</dbReference>
<name>A0ABP9AA83_9FLAO</name>
<evidence type="ECO:0000313" key="1">
    <source>
        <dbReference type="EMBL" id="GAA4777023.1"/>
    </source>
</evidence>
<protein>
    <recommendedName>
        <fullName evidence="3">Toxin-antitoxin system YwqK family antitoxin</fullName>
    </recommendedName>
</protein>
<keyword evidence="2" id="KW-1185">Reference proteome</keyword>
<dbReference type="Proteomes" id="UP001500141">
    <property type="component" value="Unassembled WGS sequence"/>
</dbReference>
<gene>
    <name evidence="1" type="ORF">GCM10023230_30280</name>
</gene>
<organism evidence="1 2">
    <name type="scientific">Flavobacterium hankyongi</name>
    <dbReference type="NCBI Taxonomy" id="1176532"/>
    <lineage>
        <taxon>Bacteria</taxon>
        <taxon>Pseudomonadati</taxon>
        <taxon>Bacteroidota</taxon>
        <taxon>Flavobacteriia</taxon>
        <taxon>Flavobacteriales</taxon>
        <taxon>Flavobacteriaceae</taxon>
        <taxon>Flavobacterium</taxon>
    </lineage>
</organism>
<comment type="caution">
    <text evidence="1">The sequence shown here is derived from an EMBL/GenBank/DDBJ whole genome shotgun (WGS) entry which is preliminary data.</text>
</comment>
<evidence type="ECO:0008006" key="3">
    <source>
        <dbReference type="Google" id="ProtNLM"/>
    </source>
</evidence>
<dbReference type="SUPFAM" id="SSF82185">
    <property type="entry name" value="Histone H3 K4-specific methyltransferase SET7/9 N-terminal domain"/>
    <property type="match status" value="2"/>
</dbReference>
<sequence length="240" mass="27573">MKLNKTLLILFVFTLTLVGYSQEKINQSNAKGERHGLWKGIYDDSKLPRYEGNFVNGKEQGVFTYYANSDKKIVMATRNFDGKGGAYTIFFDEKGNKVSEGNVINKLREGIWKYYHKGANTIMTTENYIKDKIEGVRKVFYTNGVLGEEVMYKNNLKHGISKKYNKEGKLIEESVFAQDLLQGPYKVYDESGNLIVVGKYNSDKKKGIWKYYDKGKLVRQMNADTINGYKKPSEAKKIKK</sequence>
<dbReference type="RefSeq" id="WP_264543020.1">
    <property type="nucleotide sequence ID" value="NZ_BAABIP010000022.1"/>
</dbReference>
<evidence type="ECO:0000313" key="2">
    <source>
        <dbReference type="Proteomes" id="UP001500141"/>
    </source>
</evidence>
<dbReference type="InterPro" id="IPR011652">
    <property type="entry name" value="MORN_2"/>
</dbReference>